<keyword evidence="2 11" id="KW-0813">Transport</keyword>
<feature type="domain" description="ABC transmembrane type-1" evidence="12">
    <location>
        <begin position="98"/>
        <end position="299"/>
    </location>
</feature>
<dbReference type="EMBL" id="WODC01000003">
    <property type="protein sequence ID" value="MUM77173.1"/>
    <property type="molecule type" value="Genomic_DNA"/>
</dbReference>
<keyword evidence="3" id="KW-1003">Cell membrane</keyword>
<comment type="caution">
    <text evidence="13">The sequence shown here is derived from an EMBL/GenBank/DDBJ whole genome shotgun (WGS) entry which is preliminary data.</text>
</comment>
<comment type="subcellular location">
    <subcellularLocation>
        <location evidence="1 11">Cell membrane</location>
        <topology evidence="1 11">Multi-pass membrane protein</topology>
    </subcellularLocation>
</comment>
<dbReference type="NCBIfam" id="NF007677">
    <property type="entry name" value="PRK10352.1"/>
    <property type="match status" value="1"/>
</dbReference>
<keyword evidence="8" id="KW-0921">Nickel transport</keyword>
<keyword evidence="5 11" id="KW-0812">Transmembrane</keyword>
<proteinExistence type="inferred from homology"/>
<dbReference type="Pfam" id="PF00528">
    <property type="entry name" value="BPD_transp_1"/>
    <property type="match status" value="1"/>
</dbReference>
<feature type="transmembrane region" description="Helical" evidence="11">
    <location>
        <begin position="104"/>
        <end position="125"/>
    </location>
</feature>
<dbReference type="Proteomes" id="UP000461162">
    <property type="component" value="Unassembled WGS sequence"/>
</dbReference>
<sequence>MLRYIAKRLLILIPMLLAVSVVVFLILRLGQNDPAMSYLRLSNIPPTDEALAVARQDLGLDLPLPAQYAQWLGKALVLDFGRSYVTGLPVLSEILFYLPNTLKLAGFSLLLTLIISLPLGIWSALEKDRLPDHATRAFAFAGVSMPGFWLAFILVWLFSIQLGWLPPLGMGGLDHMIMPALSMSLMSMAINTRLIRGNMLDNMHTRYVLYARARGLPERVVVGRHVLTNSLIPVVTAIGMHVGELFGGAVIAESIFSWPGVGRFAVSAIYNRDYPVMQCFILIMTAIFVLMNLCVDILYAWLDPRIRLQGGGNR</sequence>
<evidence type="ECO:0000256" key="2">
    <source>
        <dbReference type="ARBA" id="ARBA00022448"/>
    </source>
</evidence>
<dbReference type="InterPro" id="IPR045621">
    <property type="entry name" value="BPD_transp_1_N"/>
</dbReference>
<evidence type="ECO:0000313" key="14">
    <source>
        <dbReference type="Proteomes" id="UP000461162"/>
    </source>
</evidence>
<keyword evidence="14" id="KW-1185">Reference proteome</keyword>
<evidence type="ECO:0000256" key="5">
    <source>
        <dbReference type="ARBA" id="ARBA00022692"/>
    </source>
</evidence>
<evidence type="ECO:0000256" key="11">
    <source>
        <dbReference type="RuleBase" id="RU363032"/>
    </source>
</evidence>
<keyword evidence="4" id="KW-0533">Nickel</keyword>
<evidence type="ECO:0000256" key="1">
    <source>
        <dbReference type="ARBA" id="ARBA00004651"/>
    </source>
</evidence>
<dbReference type="NCBIfam" id="NF045470">
    <property type="entry name" value="Opp2B"/>
    <property type="match status" value="1"/>
</dbReference>
<dbReference type="AlphaFoldDB" id="A0A7K1KM58"/>
<evidence type="ECO:0000256" key="10">
    <source>
        <dbReference type="ARBA" id="ARBA00024202"/>
    </source>
</evidence>
<dbReference type="Pfam" id="PF19300">
    <property type="entry name" value="BPD_transp_1_N"/>
    <property type="match status" value="1"/>
</dbReference>
<keyword evidence="7" id="KW-0406">Ion transport</keyword>
<evidence type="ECO:0000313" key="13">
    <source>
        <dbReference type="EMBL" id="MUM77173.1"/>
    </source>
</evidence>
<keyword evidence="6 11" id="KW-1133">Transmembrane helix</keyword>
<reference evidence="13 14" key="1">
    <citation type="submission" date="2019-11" db="EMBL/GenBank/DDBJ databases">
        <title>Pseudodesulfovibrio alkaliphilus, sp. nov., an alkaliphilic sulfate-reducing bacteria from mud volcano of Taman peninsula, Russia.</title>
        <authorList>
            <person name="Frolova A."/>
            <person name="Merkel A.Y."/>
            <person name="Slobodkin A.I."/>
        </authorList>
    </citation>
    <scope>NUCLEOTIDE SEQUENCE [LARGE SCALE GENOMIC DNA]</scope>
    <source>
        <strain evidence="13 14">F-1</strain>
    </source>
</reference>
<dbReference type="InterPro" id="IPR035906">
    <property type="entry name" value="MetI-like_sf"/>
</dbReference>
<dbReference type="InterPro" id="IPR014156">
    <property type="entry name" value="Nickel_NikB"/>
</dbReference>
<dbReference type="PROSITE" id="PS50928">
    <property type="entry name" value="ABC_TM1"/>
    <property type="match status" value="1"/>
</dbReference>
<evidence type="ECO:0000256" key="8">
    <source>
        <dbReference type="ARBA" id="ARBA00023112"/>
    </source>
</evidence>
<dbReference type="GO" id="GO:0071916">
    <property type="term" value="F:dipeptide transmembrane transporter activity"/>
    <property type="evidence" value="ECO:0007669"/>
    <property type="project" value="TreeGrafter"/>
</dbReference>
<name>A0A7K1KM58_9BACT</name>
<dbReference type="PANTHER" id="PTHR43163:SF6">
    <property type="entry name" value="DIPEPTIDE TRANSPORT SYSTEM PERMEASE PROTEIN DPPB-RELATED"/>
    <property type="match status" value="1"/>
</dbReference>
<feature type="transmembrane region" description="Helical" evidence="11">
    <location>
        <begin position="279"/>
        <end position="302"/>
    </location>
</feature>
<dbReference type="PANTHER" id="PTHR43163">
    <property type="entry name" value="DIPEPTIDE TRANSPORT SYSTEM PERMEASE PROTEIN DPPB-RELATED"/>
    <property type="match status" value="1"/>
</dbReference>
<dbReference type="SUPFAM" id="SSF161098">
    <property type="entry name" value="MetI-like"/>
    <property type="match status" value="1"/>
</dbReference>
<dbReference type="Gene3D" id="1.10.3720.10">
    <property type="entry name" value="MetI-like"/>
    <property type="match status" value="1"/>
</dbReference>
<dbReference type="GO" id="GO:0005886">
    <property type="term" value="C:plasma membrane"/>
    <property type="evidence" value="ECO:0007669"/>
    <property type="project" value="UniProtKB-SubCell"/>
</dbReference>
<keyword evidence="9 11" id="KW-0472">Membrane</keyword>
<dbReference type="InterPro" id="IPR050045">
    <property type="entry name" value="Opp2B"/>
</dbReference>
<feature type="transmembrane region" description="Helical" evidence="11">
    <location>
        <begin position="137"/>
        <end position="164"/>
    </location>
</feature>
<evidence type="ECO:0000256" key="9">
    <source>
        <dbReference type="ARBA" id="ARBA00023136"/>
    </source>
</evidence>
<organism evidence="13 14">
    <name type="scientific">Pseudodesulfovibrio alkaliphilus</name>
    <dbReference type="NCBI Taxonomy" id="2661613"/>
    <lineage>
        <taxon>Bacteria</taxon>
        <taxon>Pseudomonadati</taxon>
        <taxon>Thermodesulfobacteriota</taxon>
        <taxon>Desulfovibrionia</taxon>
        <taxon>Desulfovibrionales</taxon>
        <taxon>Desulfovibrionaceae</taxon>
    </lineage>
</organism>
<feature type="transmembrane region" description="Helical" evidence="11">
    <location>
        <begin position="176"/>
        <end position="195"/>
    </location>
</feature>
<accession>A0A7K1KM58</accession>
<protein>
    <submittedName>
        <fullName evidence="13">Nickel ABC transporter permease subunit NikB</fullName>
    </submittedName>
</protein>
<dbReference type="CDD" id="cd06261">
    <property type="entry name" value="TM_PBP2"/>
    <property type="match status" value="1"/>
</dbReference>
<dbReference type="InterPro" id="IPR000515">
    <property type="entry name" value="MetI-like"/>
</dbReference>
<comment type="similarity">
    <text evidence="10">Belongs to the binding-protein-dependent transport system permease family. OppBC subfamily.</text>
</comment>
<evidence type="ECO:0000256" key="3">
    <source>
        <dbReference type="ARBA" id="ARBA00022475"/>
    </source>
</evidence>
<dbReference type="NCBIfam" id="TIGR02789">
    <property type="entry name" value="nickel_nikB"/>
    <property type="match status" value="1"/>
</dbReference>
<evidence type="ECO:0000256" key="4">
    <source>
        <dbReference type="ARBA" id="ARBA00022596"/>
    </source>
</evidence>
<evidence type="ECO:0000256" key="7">
    <source>
        <dbReference type="ARBA" id="ARBA00023065"/>
    </source>
</evidence>
<dbReference type="RefSeq" id="WP_155933056.1">
    <property type="nucleotide sequence ID" value="NZ_WODC01000003.1"/>
</dbReference>
<feature type="transmembrane region" description="Helical" evidence="11">
    <location>
        <begin position="9"/>
        <end position="30"/>
    </location>
</feature>
<evidence type="ECO:0000259" key="12">
    <source>
        <dbReference type="PROSITE" id="PS50928"/>
    </source>
</evidence>
<evidence type="ECO:0000256" key="6">
    <source>
        <dbReference type="ARBA" id="ARBA00022989"/>
    </source>
</evidence>
<gene>
    <name evidence="13" type="primary">nikB</name>
    <name evidence="13" type="ORF">GKC30_05960</name>
</gene>
<dbReference type="GO" id="GO:0015099">
    <property type="term" value="F:nickel cation transmembrane transporter activity"/>
    <property type="evidence" value="ECO:0007669"/>
    <property type="project" value="InterPro"/>
</dbReference>